<dbReference type="GO" id="GO:0016887">
    <property type="term" value="F:ATP hydrolysis activity"/>
    <property type="evidence" value="ECO:0007669"/>
    <property type="project" value="InterPro"/>
</dbReference>
<protein>
    <submittedName>
        <fullName evidence="7">ATP-binding cassette domain-containing protein</fullName>
    </submittedName>
</protein>
<sequence>MTAPVLEVAGLCAGYGSLTAVSGVSLCVAPGEVVALFGPNGAGKTSTLLATVGVLPRNAGRVHWNGVPAPKSLHTFTRAGLAFVPEQRSTISSLSVLDNLRLGRGTVELALEYFPELADHLHRPAGLLSGGQQQILMLARALAGRPRILLVDELSMGLAPLVVERLLGVVRRAAEEDGLGVLLVEQQMRRALSVADRWYLLSHGKVAAQGDAHESGGAVLEEAYLESMGITQSVA</sequence>
<dbReference type="EMBL" id="WMBA01000012">
    <property type="protein sequence ID" value="MTD54452.1"/>
    <property type="molecule type" value="Genomic_DNA"/>
</dbReference>
<proteinExistence type="inferred from homology"/>
<dbReference type="RefSeq" id="WP_154756671.1">
    <property type="nucleotide sequence ID" value="NZ_WMBA01000012.1"/>
</dbReference>
<name>A0A6N7YR46_9PSEU</name>
<comment type="similarity">
    <text evidence="1">Belongs to the ABC transporter superfamily.</text>
</comment>
<keyword evidence="2" id="KW-0813">Transport</keyword>
<dbReference type="OrthoDB" id="9776369at2"/>
<dbReference type="GO" id="GO:0005524">
    <property type="term" value="F:ATP binding"/>
    <property type="evidence" value="ECO:0007669"/>
    <property type="project" value="UniProtKB-KW"/>
</dbReference>
<dbReference type="InterPro" id="IPR027417">
    <property type="entry name" value="P-loop_NTPase"/>
</dbReference>
<feature type="domain" description="ABC transporter" evidence="6">
    <location>
        <begin position="6"/>
        <end position="228"/>
    </location>
</feature>
<dbReference type="PANTHER" id="PTHR43820">
    <property type="entry name" value="HIGH-AFFINITY BRANCHED-CHAIN AMINO ACID TRANSPORT ATP-BINDING PROTEIN LIVF"/>
    <property type="match status" value="1"/>
</dbReference>
<dbReference type="InterPro" id="IPR052156">
    <property type="entry name" value="BCAA_Transport_ATP-bd_LivF"/>
</dbReference>
<dbReference type="PANTHER" id="PTHR43820:SF4">
    <property type="entry name" value="HIGH-AFFINITY BRANCHED-CHAIN AMINO ACID TRANSPORT ATP-BINDING PROTEIN LIVF"/>
    <property type="match status" value="1"/>
</dbReference>
<dbReference type="Gene3D" id="3.40.50.300">
    <property type="entry name" value="P-loop containing nucleotide triphosphate hydrolases"/>
    <property type="match status" value="1"/>
</dbReference>
<accession>A0A6N7YR46</accession>
<evidence type="ECO:0000256" key="2">
    <source>
        <dbReference type="ARBA" id="ARBA00022448"/>
    </source>
</evidence>
<evidence type="ECO:0000256" key="5">
    <source>
        <dbReference type="ARBA" id="ARBA00022970"/>
    </source>
</evidence>
<dbReference type="GO" id="GO:0015658">
    <property type="term" value="F:branched-chain amino acid transmembrane transporter activity"/>
    <property type="evidence" value="ECO:0007669"/>
    <property type="project" value="TreeGrafter"/>
</dbReference>
<dbReference type="PROSITE" id="PS50893">
    <property type="entry name" value="ABC_TRANSPORTER_2"/>
    <property type="match status" value="1"/>
</dbReference>
<dbReference type="Proteomes" id="UP000440096">
    <property type="component" value="Unassembled WGS sequence"/>
</dbReference>
<keyword evidence="8" id="KW-1185">Reference proteome</keyword>
<dbReference type="InterPro" id="IPR003593">
    <property type="entry name" value="AAA+_ATPase"/>
</dbReference>
<evidence type="ECO:0000313" key="8">
    <source>
        <dbReference type="Proteomes" id="UP000440096"/>
    </source>
</evidence>
<keyword evidence="3" id="KW-0547">Nucleotide-binding</keyword>
<comment type="caution">
    <text evidence="7">The sequence shown here is derived from an EMBL/GenBank/DDBJ whole genome shotgun (WGS) entry which is preliminary data.</text>
</comment>
<dbReference type="SUPFAM" id="SSF52540">
    <property type="entry name" value="P-loop containing nucleoside triphosphate hydrolases"/>
    <property type="match status" value="1"/>
</dbReference>
<evidence type="ECO:0000259" key="6">
    <source>
        <dbReference type="PROSITE" id="PS50893"/>
    </source>
</evidence>
<dbReference type="SMART" id="SM00382">
    <property type="entry name" value="AAA"/>
    <property type="match status" value="1"/>
</dbReference>
<organism evidence="7 8">
    <name type="scientific">Amycolatopsis pithecellobii</name>
    <dbReference type="NCBI Taxonomy" id="664692"/>
    <lineage>
        <taxon>Bacteria</taxon>
        <taxon>Bacillati</taxon>
        <taxon>Actinomycetota</taxon>
        <taxon>Actinomycetes</taxon>
        <taxon>Pseudonocardiales</taxon>
        <taxon>Pseudonocardiaceae</taxon>
        <taxon>Amycolatopsis</taxon>
    </lineage>
</organism>
<dbReference type="InterPro" id="IPR003439">
    <property type="entry name" value="ABC_transporter-like_ATP-bd"/>
</dbReference>
<evidence type="ECO:0000313" key="7">
    <source>
        <dbReference type="EMBL" id="MTD54452.1"/>
    </source>
</evidence>
<reference evidence="7 8" key="1">
    <citation type="submission" date="2019-11" db="EMBL/GenBank/DDBJ databases">
        <title>Draft genome of Amycolatopsis RM579.</title>
        <authorList>
            <person name="Duangmal K."/>
            <person name="Mingma R."/>
        </authorList>
    </citation>
    <scope>NUCLEOTIDE SEQUENCE [LARGE SCALE GENOMIC DNA]</scope>
    <source>
        <strain evidence="7 8">RM579</strain>
    </source>
</reference>
<gene>
    <name evidence="7" type="ORF">GKO32_10760</name>
</gene>
<evidence type="ECO:0000256" key="1">
    <source>
        <dbReference type="ARBA" id="ARBA00005417"/>
    </source>
</evidence>
<keyword evidence="4 7" id="KW-0067">ATP-binding</keyword>
<evidence type="ECO:0000256" key="4">
    <source>
        <dbReference type="ARBA" id="ARBA00022840"/>
    </source>
</evidence>
<dbReference type="AlphaFoldDB" id="A0A6N7YR46"/>
<keyword evidence="5" id="KW-0029">Amino-acid transport</keyword>
<dbReference type="GO" id="GO:0015807">
    <property type="term" value="P:L-amino acid transport"/>
    <property type="evidence" value="ECO:0007669"/>
    <property type="project" value="TreeGrafter"/>
</dbReference>
<evidence type="ECO:0000256" key="3">
    <source>
        <dbReference type="ARBA" id="ARBA00022741"/>
    </source>
</evidence>
<dbReference type="Pfam" id="PF00005">
    <property type="entry name" value="ABC_tran"/>
    <property type="match status" value="1"/>
</dbReference>